<dbReference type="AlphaFoldDB" id="A0AAD9ZLN7"/>
<name>A0AAD9ZLN7_9ROSI</name>
<dbReference type="Proteomes" id="UP001281410">
    <property type="component" value="Unassembled WGS sequence"/>
</dbReference>
<feature type="coiled-coil region" evidence="2">
    <location>
        <begin position="7"/>
        <end position="108"/>
    </location>
</feature>
<dbReference type="InterPro" id="IPR001878">
    <property type="entry name" value="Znf_CCHC"/>
</dbReference>
<comment type="caution">
    <text evidence="4">The sequence shown here is derived from an EMBL/GenBank/DDBJ whole genome shotgun (WGS) entry which is preliminary data.</text>
</comment>
<sequence length="238" mass="28172">MELENENKKLCQELELLKEKNETLKEKVQELFDINKKFEKIIAKVESEKKAISRDLLELAKLSEEFEEEYGRKTRRLLMEVEEKSNALGEVKEELKEREEALKIAKVRECDYIGELDNMEKEVNSLKVQHSRRPQSLNQRGSFPYTLPICYLCSKHGHIKANCYKFQRVKNFQNKFGGNPRGVRKIWVRRDLVDAIRVREKDSLERTLAPIWVVKRNESLHLVKPLWVDSNPTKHTLH</sequence>
<keyword evidence="5" id="KW-1185">Reference proteome</keyword>
<organism evidence="4 5">
    <name type="scientific">Dipteronia sinensis</name>
    <dbReference type="NCBI Taxonomy" id="43782"/>
    <lineage>
        <taxon>Eukaryota</taxon>
        <taxon>Viridiplantae</taxon>
        <taxon>Streptophyta</taxon>
        <taxon>Embryophyta</taxon>
        <taxon>Tracheophyta</taxon>
        <taxon>Spermatophyta</taxon>
        <taxon>Magnoliopsida</taxon>
        <taxon>eudicotyledons</taxon>
        <taxon>Gunneridae</taxon>
        <taxon>Pentapetalae</taxon>
        <taxon>rosids</taxon>
        <taxon>malvids</taxon>
        <taxon>Sapindales</taxon>
        <taxon>Sapindaceae</taxon>
        <taxon>Hippocastanoideae</taxon>
        <taxon>Acereae</taxon>
        <taxon>Dipteronia</taxon>
    </lineage>
</organism>
<dbReference type="PROSITE" id="PS50158">
    <property type="entry name" value="ZF_CCHC"/>
    <property type="match status" value="1"/>
</dbReference>
<evidence type="ECO:0000313" key="4">
    <source>
        <dbReference type="EMBL" id="KAK3184180.1"/>
    </source>
</evidence>
<evidence type="ECO:0000313" key="5">
    <source>
        <dbReference type="Proteomes" id="UP001281410"/>
    </source>
</evidence>
<dbReference type="SUPFAM" id="SSF57756">
    <property type="entry name" value="Retrovirus zinc finger-like domains"/>
    <property type="match status" value="1"/>
</dbReference>
<keyword evidence="1" id="KW-0862">Zinc</keyword>
<evidence type="ECO:0000256" key="1">
    <source>
        <dbReference type="PROSITE-ProRule" id="PRU00047"/>
    </source>
</evidence>
<dbReference type="GO" id="GO:0008270">
    <property type="term" value="F:zinc ion binding"/>
    <property type="evidence" value="ECO:0007669"/>
    <property type="project" value="UniProtKB-KW"/>
</dbReference>
<keyword evidence="2" id="KW-0175">Coiled coil</keyword>
<reference evidence="4" key="1">
    <citation type="journal article" date="2023" name="Plant J.">
        <title>Genome sequences and population genomics provide insights into the demographic history, inbreeding, and mutation load of two 'living fossil' tree species of Dipteronia.</title>
        <authorList>
            <person name="Feng Y."/>
            <person name="Comes H.P."/>
            <person name="Chen J."/>
            <person name="Zhu S."/>
            <person name="Lu R."/>
            <person name="Zhang X."/>
            <person name="Li P."/>
            <person name="Qiu J."/>
            <person name="Olsen K.M."/>
            <person name="Qiu Y."/>
        </authorList>
    </citation>
    <scope>NUCLEOTIDE SEQUENCE</scope>
    <source>
        <strain evidence="4">NBL</strain>
    </source>
</reference>
<feature type="domain" description="CCHC-type" evidence="3">
    <location>
        <begin position="150"/>
        <end position="163"/>
    </location>
</feature>
<proteinExistence type="predicted"/>
<dbReference type="InterPro" id="IPR036875">
    <property type="entry name" value="Znf_CCHC_sf"/>
</dbReference>
<keyword evidence="1" id="KW-0863">Zinc-finger</keyword>
<dbReference type="EMBL" id="JANJYJ010000010">
    <property type="protein sequence ID" value="KAK3184180.1"/>
    <property type="molecule type" value="Genomic_DNA"/>
</dbReference>
<gene>
    <name evidence="4" type="ORF">Dsin_031466</name>
</gene>
<dbReference type="GO" id="GO:0003676">
    <property type="term" value="F:nucleic acid binding"/>
    <property type="evidence" value="ECO:0007669"/>
    <property type="project" value="InterPro"/>
</dbReference>
<evidence type="ECO:0000259" key="3">
    <source>
        <dbReference type="PROSITE" id="PS50158"/>
    </source>
</evidence>
<keyword evidence="1" id="KW-0479">Metal-binding</keyword>
<accession>A0AAD9ZLN7</accession>
<evidence type="ECO:0000256" key="2">
    <source>
        <dbReference type="SAM" id="Coils"/>
    </source>
</evidence>
<protein>
    <recommendedName>
        <fullName evidence="3">CCHC-type domain-containing protein</fullName>
    </recommendedName>
</protein>